<accession>A0A0D7W9E5</accession>
<dbReference type="STRING" id="1435349.PW52_08280"/>
<comment type="caution">
    <text evidence="1">The sequence shown here is derived from an EMBL/GenBank/DDBJ whole genome shotgun (WGS) entry which is preliminary data.</text>
</comment>
<name>A0A0D7W9E5_9FLAO</name>
<sequence length="169" mass="19648">MGRKIVEINTTQENNIELFSKSGTAFFDVFATIKKCDNQKIPNEILIELKNINKSVFFHLSKCKFCKRENIFEIHVENTTEIIKKHGDLSYKYLDAKKEGFNLIPLDIKHIYQVNILVYNSDPSKPEKTYFICNKKSKKLLKYQPKINALNFVEFQPDSNKGNIILGNP</sequence>
<proteinExistence type="predicted"/>
<dbReference type="PATRIC" id="fig|1435349.4.peg.2641"/>
<dbReference type="EMBL" id="JTDW01000005">
    <property type="protein sequence ID" value="KJD35729.1"/>
    <property type="molecule type" value="Genomic_DNA"/>
</dbReference>
<keyword evidence="2" id="KW-1185">Reference proteome</keyword>
<dbReference type="AlphaFoldDB" id="A0A0D7W9E5"/>
<reference evidence="1 2" key="1">
    <citation type="submission" date="2014-11" db="EMBL/GenBank/DDBJ databases">
        <title>Tamlana sedimentorum sp. nov., isolated from shallow sand sediments of the Sea of Japan.</title>
        <authorList>
            <person name="Romanenko L.A."/>
        </authorList>
    </citation>
    <scope>NUCLEOTIDE SEQUENCE [LARGE SCALE GENOMIC DNA]</scope>
    <source>
        <strain evidence="1 2">JCM 19808</strain>
    </source>
</reference>
<evidence type="ECO:0000313" key="2">
    <source>
        <dbReference type="Proteomes" id="UP000032578"/>
    </source>
</evidence>
<organism evidence="1 2">
    <name type="scientific">Neotamlana sedimentorum</name>
    <dbReference type="NCBI Taxonomy" id="1435349"/>
    <lineage>
        <taxon>Bacteria</taxon>
        <taxon>Pseudomonadati</taxon>
        <taxon>Bacteroidota</taxon>
        <taxon>Flavobacteriia</taxon>
        <taxon>Flavobacteriales</taxon>
        <taxon>Flavobacteriaceae</taxon>
        <taxon>Neotamlana</taxon>
    </lineage>
</organism>
<gene>
    <name evidence="1" type="ORF">PW52_08280</name>
</gene>
<evidence type="ECO:0000313" key="1">
    <source>
        <dbReference type="EMBL" id="KJD35729.1"/>
    </source>
</evidence>
<dbReference type="RefSeq" id="WP_044632463.1">
    <property type="nucleotide sequence ID" value="NZ_JTDW01000005.1"/>
</dbReference>
<protein>
    <submittedName>
        <fullName evidence="1">Uncharacterized protein</fullName>
    </submittedName>
</protein>
<dbReference type="Proteomes" id="UP000032578">
    <property type="component" value="Unassembled WGS sequence"/>
</dbReference>